<keyword evidence="1" id="KW-1133">Transmembrane helix</keyword>
<dbReference type="KEGG" id="glj:GKIL_3180"/>
<dbReference type="HOGENOM" id="CLU_140339_0_0_3"/>
<name>U5QKI8_GLOK1</name>
<keyword evidence="1" id="KW-0472">Membrane</keyword>
<feature type="transmembrane region" description="Helical" evidence="1">
    <location>
        <begin position="102"/>
        <end position="120"/>
    </location>
</feature>
<dbReference type="InterPro" id="IPR012861">
    <property type="entry name" value="DUF1634"/>
</dbReference>
<dbReference type="EMBL" id="CP003587">
    <property type="protein sequence ID" value="AGY59426.1"/>
    <property type="molecule type" value="Genomic_DNA"/>
</dbReference>
<keyword evidence="3" id="KW-1185">Reference proteome</keyword>
<dbReference type="OrthoDB" id="511496at2"/>
<keyword evidence="1" id="KW-0812">Transmembrane</keyword>
<dbReference type="Pfam" id="PF07843">
    <property type="entry name" value="DUF1634"/>
    <property type="match status" value="1"/>
</dbReference>
<evidence type="ECO:0000313" key="2">
    <source>
        <dbReference type="EMBL" id="AGY59426.1"/>
    </source>
</evidence>
<protein>
    <recommendedName>
        <fullName evidence="4">DUF1634 domain-containing protein</fullName>
    </recommendedName>
</protein>
<reference evidence="2 3" key="1">
    <citation type="journal article" date="2013" name="PLoS ONE">
        <title>Cultivation and Complete Genome Sequencing of Gloeobacter kilaueensis sp. nov., from a Lava Cave in Kilauea Caldera, Hawai'i.</title>
        <authorList>
            <person name="Saw J.H."/>
            <person name="Schatz M."/>
            <person name="Brown M.V."/>
            <person name="Kunkel D.D."/>
            <person name="Foster J.S."/>
            <person name="Shick H."/>
            <person name="Christensen S."/>
            <person name="Hou S."/>
            <person name="Wan X."/>
            <person name="Donachie S.P."/>
        </authorList>
    </citation>
    <scope>NUCLEOTIDE SEQUENCE [LARGE SCALE GENOMIC DNA]</scope>
    <source>
        <strain evidence="3">JS</strain>
    </source>
</reference>
<proteinExistence type="predicted"/>
<dbReference type="STRING" id="1183438.GKIL_3180"/>
<evidence type="ECO:0000256" key="1">
    <source>
        <dbReference type="SAM" id="Phobius"/>
    </source>
</evidence>
<dbReference type="eggNOG" id="COG4272">
    <property type="taxonomic scope" value="Bacteria"/>
</dbReference>
<dbReference type="AlphaFoldDB" id="U5QKI8"/>
<evidence type="ECO:0008006" key="4">
    <source>
        <dbReference type="Google" id="ProtNLM"/>
    </source>
</evidence>
<organism evidence="2 3">
    <name type="scientific">Gloeobacter kilaueensis (strain ATCC BAA-2537 / CCAP 1431/1 / ULC 316 / JS1)</name>
    <dbReference type="NCBI Taxonomy" id="1183438"/>
    <lineage>
        <taxon>Bacteria</taxon>
        <taxon>Bacillati</taxon>
        <taxon>Cyanobacteriota</taxon>
        <taxon>Cyanophyceae</taxon>
        <taxon>Gloeobacterales</taxon>
        <taxon>Gloeobacteraceae</taxon>
        <taxon>Gloeobacter</taxon>
    </lineage>
</organism>
<feature type="transmembrane region" description="Helical" evidence="1">
    <location>
        <begin position="12"/>
        <end position="35"/>
    </location>
</feature>
<gene>
    <name evidence="2" type="ORF">GKIL_3180</name>
</gene>
<feature type="transmembrane region" description="Helical" evidence="1">
    <location>
        <begin position="72"/>
        <end position="95"/>
    </location>
</feature>
<sequence length="122" mass="13001">MQHSEQPLQQHLSRVLSAGVWLAALVVAVGGWLYLQRHGSASPDYAVFHSEPAQLRQLPAIIQAASGGHGRALIQLGLMLLLAVPIAQVLFALVNFARQREAVYTGIAAVVLLVLLHGLLAG</sequence>
<evidence type="ECO:0000313" key="3">
    <source>
        <dbReference type="Proteomes" id="UP000017396"/>
    </source>
</evidence>
<dbReference type="RefSeq" id="WP_023174696.1">
    <property type="nucleotide sequence ID" value="NC_022600.1"/>
</dbReference>
<dbReference type="Proteomes" id="UP000017396">
    <property type="component" value="Chromosome"/>
</dbReference>
<accession>U5QKI8</accession>